<proteinExistence type="predicted"/>
<organism evidence="2 3">
    <name type="scientific">Phlyctema vagabunda</name>
    <dbReference type="NCBI Taxonomy" id="108571"/>
    <lineage>
        <taxon>Eukaryota</taxon>
        <taxon>Fungi</taxon>
        <taxon>Dikarya</taxon>
        <taxon>Ascomycota</taxon>
        <taxon>Pezizomycotina</taxon>
        <taxon>Leotiomycetes</taxon>
        <taxon>Helotiales</taxon>
        <taxon>Dermateaceae</taxon>
        <taxon>Phlyctema</taxon>
    </lineage>
</organism>
<dbReference type="Proteomes" id="UP001629113">
    <property type="component" value="Unassembled WGS sequence"/>
</dbReference>
<keyword evidence="3" id="KW-1185">Reference proteome</keyword>
<protein>
    <recommendedName>
        <fullName evidence="1">6-phosphogluconate dehydrogenase NADP-binding domain-containing protein</fullName>
    </recommendedName>
</protein>
<gene>
    <name evidence="2" type="ORF">PVAG01_04187</name>
</gene>
<dbReference type="SUPFAM" id="SSF51735">
    <property type="entry name" value="NAD(P)-binding Rossmann-fold domains"/>
    <property type="match status" value="1"/>
</dbReference>
<dbReference type="PANTHER" id="PTHR43580:SF3">
    <property type="entry name" value="6-PHOSPHOGLUCONATE DEHYDROGENASE FAMILY PROTEIN (AFU_ORTHOLOGUE AFUA_2G11600)"/>
    <property type="match status" value="1"/>
</dbReference>
<evidence type="ECO:0000313" key="3">
    <source>
        <dbReference type="Proteomes" id="UP001629113"/>
    </source>
</evidence>
<feature type="domain" description="6-phosphogluconate dehydrogenase NADP-binding" evidence="1">
    <location>
        <begin position="48"/>
        <end position="196"/>
    </location>
</feature>
<comment type="caution">
    <text evidence="2">The sequence shown here is derived from an EMBL/GenBank/DDBJ whole genome shotgun (WGS) entry which is preliminary data.</text>
</comment>
<reference evidence="2 3" key="1">
    <citation type="submission" date="2024-06" db="EMBL/GenBank/DDBJ databases">
        <title>Complete genome of Phlyctema vagabunda strain 19-DSS-EL-015.</title>
        <authorList>
            <person name="Fiorenzani C."/>
        </authorList>
    </citation>
    <scope>NUCLEOTIDE SEQUENCE [LARGE SCALE GENOMIC DNA]</scope>
    <source>
        <strain evidence="2 3">19-DSS-EL-015</strain>
    </source>
</reference>
<name>A0ABR4PNK3_9HELO</name>
<accession>A0ABR4PNK3</accession>
<dbReference type="Pfam" id="PF03446">
    <property type="entry name" value="NAD_binding_2"/>
    <property type="match status" value="1"/>
</dbReference>
<dbReference type="InterPro" id="IPR006115">
    <property type="entry name" value="6PGDH_NADP-bd"/>
</dbReference>
<dbReference type="Gene3D" id="3.40.50.720">
    <property type="entry name" value="NAD(P)-binding Rossmann-like Domain"/>
    <property type="match status" value="1"/>
</dbReference>
<dbReference type="InterPro" id="IPR051265">
    <property type="entry name" value="HIBADH-related_NP60_sf"/>
</dbReference>
<sequence length="201" mass="21366">MSIYNSKHFSSSSASANFIFATSQIPPLRFKHLLFTFTEPPILKMAPRIAYVGLGNMGAGMCKNLVAKGNLDSPLLIWNRTASKTEALVARVPNCEVATSVVDAVTRADIIFSCLSDDKAVLQVFGEVLGLDLTGKTLISCSTITPETTQDVARRAKEKGAGFVSMPVFGEPGLAEKGLLVCVPTGPAEDVKVVLPYTTGV</sequence>
<evidence type="ECO:0000313" key="2">
    <source>
        <dbReference type="EMBL" id="KAL3424906.1"/>
    </source>
</evidence>
<dbReference type="PANTHER" id="PTHR43580">
    <property type="entry name" value="OXIDOREDUCTASE GLYR1-RELATED"/>
    <property type="match status" value="1"/>
</dbReference>
<evidence type="ECO:0000259" key="1">
    <source>
        <dbReference type="Pfam" id="PF03446"/>
    </source>
</evidence>
<dbReference type="EMBL" id="JBFCZG010000003">
    <property type="protein sequence ID" value="KAL3424906.1"/>
    <property type="molecule type" value="Genomic_DNA"/>
</dbReference>
<dbReference type="InterPro" id="IPR036291">
    <property type="entry name" value="NAD(P)-bd_dom_sf"/>
</dbReference>